<feature type="domain" description="AAA+ ATPase" evidence="1">
    <location>
        <begin position="41"/>
        <end position="233"/>
    </location>
</feature>
<name>A0A6I5ZPS5_9FIRM</name>
<accession>A0A6I5ZPS5</accession>
<dbReference type="EMBL" id="CP046244">
    <property type="protein sequence ID" value="QGP91260.1"/>
    <property type="molecule type" value="Genomic_DNA"/>
</dbReference>
<sequence length="266" mass="29718">MYQAFYGLKGAPFGKELKPQDAFLSCSLKETRARLEYLSRVRGMGVLVGEPGAGKTFALRVFCANLNPALFKVIYLPLATGTVMDFYRGLARGLGEEPSFRKIDLFHQIQQAVQVFFRDKKITPVFILDEMHLANPKFLLDLALLFNFAMDAFNPFILVLAGLPFLLSRLELNQTQSLAQRLVVRFQVEPLNREEVGAYLEHHLSLVGATRPLFEPPAVEAIASRSRGWPRLVNNLALTSLLWGAQLKAQLISADVVRQAATEIGL</sequence>
<organism evidence="3 5">
    <name type="scientific">Neomoorella glycerini</name>
    <dbReference type="NCBI Taxonomy" id="55779"/>
    <lineage>
        <taxon>Bacteria</taxon>
        <taxon>Bacillati</taxon>
        <taxon>Bacillota</taxon>
        <taxon>Clostridia</taxon>
        <taxon>Neomoorellales</taxon>
        <taxon>Neomoorellaceae</taxon>
        <taxon>Neomoorella</taxon>
    </lineage>
</organism>
<dbReference type="PANTHER" id="PTHR35894:SF1">
    <property type="entry name" value="PHOSPHORIBULOKINASE _ URIDINE KINASE FAMILY"/>
    <property type="match status" value="1"/>
</dbReference>
<evidence type="ECO:0000313" key="3">
    <source>
        <dbReference type="EMBL" id="QGP91579.1"/>
    </source>
</evidence>
<evidence type="ECO:0000313" key="2">
    <source>
        <dbReference type="EMBL" id="QGP91260.1"/>
    </source>
</evidence>
<dbReference type="Pfam" id="PF13401">
    <property type="entry name" value="AAA_22"/>
    <property type="match status" value="1"/>
</dbReference>
<dbReference type="CDD" id="cd00009">
    <property type="entry name" value="AAA"/>
    <property type="match status" value="1"/>
</dbReference>
<dbReference type="InterPro" id="IPR027417">
    <property type="entry name" value="P-loop_NTPase"/>
</dbReference>
<dbReference type="InterPro" id="IPR052026">
    <property type="entry name" value="ExeA_AAA_ATPase_DNA-bind"/>
</dbReference>
<dbReference type="EMBL" id="CP046244">
    <property type="protein sequence ID" value="QGP92295.1"/>
    <property type="molecule type" value="Genomic_DNA"/>
</dbReference>
<dbReference type="EMBL" id="CP046244">
    <property type="protein sequence ID" value="QGP91579.1"/>
    <property type="molecule type" value="Genomic_DNA"/>
</dbReference>
<evidence type="ECO:0000313" key="4">
    <source>
        <dbReference type="EMBL" id="QGP92295.1"/>
    </source>
</evidence>
<keyword evidence="5" id="KW-1185">Reference proteome</keyword>
<dbReference type="GO" id="GO:0016887">
    <property type="term" value="F:ATP hydrolysis activity"/>
    <property type="evidence" value="ECO:0007669"/>
    <property type="project" value="InterPro"/>
</dbReference>
<protein>
    <submittedName>
        <fullName evidence="3">IS481 family transposase ISChy6</fullName>
    </submittedName>
</protein>
<dbReference type="RefSeq" id="WP_156271664.1">
    <property type="nucleotide sequence ID" value="NZ_CP046244.1"/>
</dbReference>
<dbReference type="SMART" id="SM00382">
    <property type="entry name" value="AAA"/>
    <property type="match status" value="1"/>
</dbReference>
<dbReference type="InterPro" id="IPR003593">
    <property type="entry name" value="AAA+_ATPase"/>
</dbReference>
<dbReference type="InterPro" id="IPR049945">
    <property type="entry name" value="AAA_22"/>
</dbReference>
<dbReference type="SUPFAM" id="SSF52540">
    <property type="entry name" value="P-loop containing nucleoside triphosphate hydrolases"/>
    <property type="match status" value="1"/>
</dbReference>
<dbReference type="Gene3D" id="3.40.50.300">
    <property type="entry name" value="P-loop containing nucleotide triphosphate hydrolases"/>
    <property type="match status" value="1"/>
</dbReference>
<reference evidence="3 5" key="1">
    <citation type="submission" date="2019-11" db="EMBL/GenBank/DDBJ databases">
        <title>Genome sequence of Moorella glycerini DSM11254.</title>
        <authorList>
            <person name="Poehlein A."/>
            <person name="Boeer T."/>
            <person name="Daniel R."/>
        </authorList>
    </citation>
    <scope>NUCLEOTIDE SEQUENCE [LARGE SCALE GENOMIC DNA]</scope>
    <source>
        <strain evidence="3 5">DSM 11254</strain>
    </source>
</reference>
<gene>
    <name evidence="2" type="ORF">MGLY_05870</name>
    <name evidence="3" type="ORF">MGLY_09150</name>
    <name evidence="4" type="ORF">MGLY_16670</name>
</gene>
<dbReference type="PANTHER" id="PTHR35894">
    <property type="entry name" value="GENERAL SECRETION PATHWAY PROTEIN A-RELATED"/>
    <property type="match status" value="1"/>
</dbReference>
<proteinExistence type="predicted"/>
<evidence type="ECO:0000259" key="1">
    <source>
        <dbReference type="SMART" id="SM00382"/>
    </source>
</evidence>
<dbReference type="OrthoDB" id="9815896at2"/>
<evidence type="ECO:0000313" key="5">
    <source>
        <dbReference type="Proteomes" id="UP000425916"/>
    </source>
</evidence>
<dbReference type="Proteomes" id="UP000425916">
    <property type="component" value="Chromosome"/>
</dbReference>
<dbReference type="AlphaFoldDB" id="A0A6I5ZPS5"/>